<dbReference type="RefSeq" id="WP_023517511.1">
    <property type="nucleotide sequence ID" value="NZ_CP086613.1"/>
</dbReference>
<evidence type="ECO:0000313" key="2">
    <source>
        <dbReference type="Proteomes" id="UP000440304"/>
    </source>
</evidence>
<accession>A0A6N8TGU1</accession>
<name>A0A6N8TGU1_SHIZO</name>
<dbReference type="Proteomes" id="UP000440304">
    <property type="component" value="Unassembled WGS sequence"/>
</dbReference>
<sequence>MSRYTITLSKGERTDEEAVIGFDAPLLTYFLQGFETDDDFGTPEIWLGVLLEEYPTLEGIIEEARANGYEVSNLDHADMVAMLREAGHEHEPSIAEKLGFIK</sequence>
<dbReference type="AlphaFoldDB" id="A0A6N8TGU1"/>
<organism evidence="1 2">
    <name type="scientific">Shinella zoogloeoides</name>
    <name type="common">Crabtreella saccharophila</name>
    <dbReference type="NCBI Taxonomy" id="352475"/>
    <lineage>
        <taxon>Bacteria</taxon>
        <taxon>Pseudomonadati</taxon>
        <taxon>Pseudomonadota</taxon>
        <taxon>Alphaproteobacteria</taxon>
        <taxon>Hyphomicrobiales</taxon>
        <taxon>Rhizobiaceae</taxon>
        <taxon>Shinella</taxon>
    </lineage>
</organism>
<proteinExistence type="predicted"/>
<evidence type="ECO:0000313" key="1">
    <source>
        <dbReference type="EMBL" id="MXO01851.1"/>
    </source>
</evidence>
<dbReference type="EMBL" id="WUML01000015">
    <property type="protein sequence ID" value="MXO01851.1"/>
    <property type="molecule type" value="Genomic_DNA"/>
</dbReference>
<comment type="caution">
    <text evidence="1">The sequence shown here is derived from an EMBL/GenBank/DDBJ whole genome shotgun (WGS) entry which is preliminary data.</text>
</comment>
<dbReference type="OrthoDB" id="3698953at2"/>
<protein>
    <submittedName>
        <fullName evidence="1">Uncharacterized protein</fullName>
    </submittedName>
</protein>
<reference evidence="1 2" key="1">
    <citation type="submission" date="2019-12" db="EMBL/GenBank/DDBJ databases">
        <title>Shinella granuli gen. nov., sp. nov., and proposal of the reclassification of Zoogloea ramigera ATCC 19623 as Shinella zoogloeoides sp. nov.</title>
        <authorList>
            <person name="Gao J."/>
        </authorList>
    </citation>
    <scope>NUCLEOTIDE SEQUENCE [LARGE SCALE GENOMIC DNA]</scope>
    <source>
        <strain evidence="1 2">DSM 287</strain>
    </source>
</reference>
<gene>
    <name evidence="1" type="ORF">GR156_16140</name>
</gene>